<name>A0ABN7VTA6_GIGMA</name>
<keyword evidence="2" id="KW-1185">Reference proteome</keyword>
<dbReference type="PANTHER" id="PTHR32344:SF1">
    <property type="entry name" value="U1-TYPE DOMAIN-CONTAINING PROTEIN"/>
    <property type="match status" value="1"/>
</dbReference>
<protein>
    <submittedName>
        <fullName evidence="1">18574_t:CDS:1</fullName>
    </submittedName>
</protein>
<sequence>MRQKEFPNTFNVLNNMLVCICCGHLVSWKHKVSIITHINSKTHKKNKQNYDIADQNSQFQTLEDSFSIAESKKVVVKDLVEAFVKANIPLEKVNALQPFFKKYCKEDGSIPQADALRR</sequence>
<dbReference type="PANTHER" id="PTHR32344">
    <property type="entry name" value="U1-TYPE DOMAIN-CONTAINING PROTEIN"/>
    <property type="match status" value="1"/>
</dbReference>
<comment type="caution">
    <text evidence="1">The sequence shown here is derived from an EMBL/GenBank/DDBJ whole genome shotgun (WGS) entry which is preliminary data.</text>
</comment>
<organism evidence="1 2">
    <name type="scientific">Gigaspora margarita</name>
    <dbReference type="NCBI Taxonomy" id="4874"/>
    <lineage>
        <taxon>Eukaryota</taxon>
        <taxon>Fungi</taxon>
        <taxon>Fungi incertae sedis</taxon>
        <taxon>Mucoromycota</taxon>
        <taxon>Glomeromycotina</taxon>
        <taxon>Glomeromycetes</taxon>
        <taxon>Diversisporales</taxon>
        <taxon>Gigasporaceae</taxon>
        <taxon>Gigaspora</taxon>
    </lineage>
</organism>
<accession>A0ABN7VTA6</accession>
<evidence type="ECO:0000313" key="2">
    <source>
        <dbReference type="Proteomes" id="UP000789901"/>
    </source>
</evidence>
<gene>
    <name evidence="1" type="ORF">GMARGA_LOCUS22563</name>
</gene>
<evidence type="ECO:0000313" key="1">
    <source>
        <dbReference type="EMBL" id="CAG8798267.1"/>
    </source>
</evidence>
<dbReference type="InterPro" id="IPR033375">
    <property type="entry name" value="Cggbp1"/>
</dbReference>
<proteinExistence type="predicted"/>
<dbReference type="Proteomes" id="UP000789901">
    <property type="component" value="Unassembled WGS sequence"/>
</dbReference>
<reference evidence="1 2" key="1">
    <citation type="submission" date="2021-06" db="EMBL/GenBank/DDBJ databases">
        <authorList>
            <person name="Kallberg Y."/>
            <person name="Tangrot J."/>
            <person name="Rosling A."/>
        </authorList>
    </citation>
    <scope>NUCLEOTIDE SEQUENCE [LARGE SCALE GENOMIC DNA]</scope>
    <source>
        <strain evidence="1 2">120-4 pot B 10/14</strain>
    </source>
</reference>
<dbReference type="EMBL" id="CAJVQB010021898">
    <property type="protein sequence ID" value="CAG8798267.1"/>
    <property type="molecule type" value="Genomic_DNA"/>
</dbReference>